<organism evidence="1 2">
    <name type="scientific">Thermodesulfatator indicus (strain DSM 15286 / JCM 11887 / CIR29812)</name>
    <dbReference type="NCBI Taxonomy" id="667014"/>
    <lineage>
        <taxon>Bacteria</taxon>
        <taxon>Pseudomonadati</taxon>
        <taxon>Thermodesulfobacteriota</taxon>
        <taxon>Thermodesulfobacteria</taxon>
        <taxon>Thermodesulfobacteriales</taxon>
        <taxon>Thermodesulfatatoraceae</taxon>
        <taxon>Thermodesulfatator</taxon>
    </lineage>
</organism>
<dbReference type="PaxDb" id="667014-Thein_0321"/>
<reference evidence="2" key="1">
    <citation type="submission" date="2011-04" db="EMBL/GenBank/DDBJ databases">
        <title>The complete genome of Thermodesulfatator indicus DSM 15286.</title>
        <authorList>
            <person name="Lucas S."/>
            <person name="Copeland A."/>
            <person name="Lapidus A."/>
            <person name="Bruce D."/>
            <person name="Goodwin L."/>
            <person name="Pitluck S."/>
            <person name="Peters L."/>
            <person name="Kyrpides N."/>
            <person name="Mavromatis K."/>
            <person name="Pagani I."/>
            <person name="Ivanova N."/>
            <person name="Saunders L."/>
            <person name="Detter J.C."/>
            <person name="Tapia R."/>
            <person name="Han C."/>
            <person name="Land M."/>
            <person name="Hauser L."/>
            <person name="Markowitz V."/>
            <person name="Cheng J.-F."/>
            <person name="Hugenholtz P."/>
            <person name="Woyke T."/>
            <person name="Wu D."/>
            <person name="Spring S."/>
            <person name="Schroeder M."/>
            <person name="Brambilla E."/>
            <person name="Klenk H.-P."/>
            <person name="Eisen J.A."/>
        </authorList>
    </citation>
    <scope>NUCLEOTIDE SEQUENCE [LARGE SCALE GENOMIC DNA]</scope>
    <source>
        <strain evidence="2">DSM 15286 / JCM 11887 / CIR29812</strain>
    </source>
</reference>
<proteinExistence type="predicted"/>
<keyword evidence="2" id="KW-1185">Reference proteome</keyword>
<gene>
    <name evidence="1" type="ordered locus">Thein_0321</name>
</gene>
<dbReference type="KEGG" id="tid:Thein_0321"/>
<evidence type="ECO:0000313" key="2">
    <source>
        <dbReference type="Proteomes" id="UP000006793"/>
    </source>
</evidence>
<dbReference type="AlphaFoldDB" id="F8AA69"/>
<reference evidence="1 2" key="2">
    <citation type="journal article" date="2012" name="Stand. Genomic Sci.">
        <title>Complete genome sequence of the thermophilic sulfate-reducing ocean bacterium Thermodesulfatator indicus type strain (CIR29812(T)).</title>
        <authorList>
            <person name="Anderson I."/>
            <person name="Saunders E."/>
            <person name="Lapidus A."/>
            <person name="Nolan M."/>
            <person name="Lucas S."/>
            <person name="Tice H."/>
            <person name="Del Rio T.G."/>
            <person name="Cheng J.F."/>
            <person name="Han C."/>
            <person name="Tapia R."/>
            <person name="Goodwin L.A."/>
            <person name="Pitluck S."/>
            <person name="Liolios K."/>
            <person name="Mavromatis K."/>
            <person name="Pagani I."/>
            <person name="Ivanova N."/>
            <person name="Mikhailova N."/>
            <person name="Pati A."/>
            <person name="Chen A."/>
            <person name="Palaniappan K."/>
            <person name="Land M."/>
            <person name="Hauser L."/>
            <person name="Jeffries C.D."/>
            <person name="Chang Y.J."/>
            <person name="Brambilla E.M."/>
            <person name="Rohde M."/>
            <person name="Spring S."/>
            <person name="Goker M."/>
            <person name="Detter J.C."/>
            <person name="Woyke T."/>
            <person name="Bristow J."/>
            <person name="Eisen J.A."/>
            <person name="Markowitz V."/>
            <person name="Hugenholtz P."/>
            <person name="Kyrpides N.C."/>
            <person name="Klenk H.P."/>
        </authorList>
    </citation>
    <scope>NUCLEOTIDE SEQUENCE [LARGE SCALE GENOMIC DNA]</scope>
    <source>
        <strain evidence="2">DSM 15286 / JCM 11887 / CIR29812</strain>
    </source>
</reference>
<name>F8AA69_THEID</name>
<dbReference type="EMBL" id="CP002683">
    <property type="protein sequence ID" value="AEH44205.1"/>
    <property type="molecule type" value="Genomic_DNA"/>
</dbReference>
<dbReference type="Proteomes" id="UP000006793">
    <property type="component" value="Chromosome"/>
</dbReference>
<sequence>MKIWQRINKEWEDSFSAAAFAEAGEFDCAKEIAKDLNGWIVLVGEGDNLSHKVISYVKKLCLANRSALKIIWKGKISEDLFVKELKDIFWQADLTNKELNRILPVYLRQTKNIKMVISSSNTPRLKALANKINREFMCPFICITLKK</sequence>
<dbReference type="OrthoDB" id="9806300at2"/>
<accession>F8AA69</accession>
<protein>
    <submittedName>
        <fullName evidence="1">Uncharacterized protein</fullName>
    </submittedName>
</protein>
<evidence type="ECO:0000313" key="1">
    <source>
        <dbReference type="EMBL" id="AEH44205.1"/>
    </source>
</evidence>
<dbReference type="STRING" id="667014.Thein_0321"/>
<dbReference type="RefSeq" id="WP_013906951.1">
    <property type="nucleotide sequence ID" value="NC_015681.1"/>
</dbReference>
<dbReference type="InParanoid" id="F8AA69"/>
<dbReference type="HOGENOM" id="CLU_1767185_0_0_0"/>